<sequence>MLDDLLINLNYLNYLEVLCTVIESHFIIIDESTQNVSLALYRYMCQNIVGSEERIKTIRMMNTVRDNLTRSNIGTIITSGSFGEGLEMRGSDIDIMFMLPYVEIVENMEIPFNLNKIYFVIETYETQPCFTKLRLIFSEEFKILKLCEKIGSEYYLSNVYIKELCLNKSCPIIHGPCVADEDGVFEIAYCLHSKSWITAAQQWITRSNNSWPGYKVKQSIIQHGVLFVPIGVKGSTKEELEWRISFSVGEKLLVNSFAHTQLLCYALMKILLKDVINIHSECKEILCS</sequence>
<evidence type="ECO:0000259" key="2">
    <source>
        <dbReference type="Pfam" id="PF03281"/>
    </source>
</evidence>
<dbReference type="AlphaFoldDB" id="A0A8B6C3K2"/>
<name>A0A8B6C3K2_MYTGA</name>
<evidence type="ECO:0000313" key="4">
    <source>
        <dbReference type="Proteomes" id="UP000596742"/>
    </source>
</evidence>
<dbReference type="OrthoDB" id="6147354at2759"/>
<organism evidence="3 4">
    <name type="scientific">Mytilus galloprovincialis</name>
    <name type="common">Mediterranean mussel</name>
    <dbReference type="NCBI Taxonomy" id="29158"/>
    <lineage>
        <taxon>Eukaryota</taxon>
        <taxon>Metazoa</taxon>
        <taxon>Spiralia</taxon>
        <taxon>Lophotrochozoa</taxon>
        <taxon>Mollusca</taxon>
        <taxon>Bivalvia</taxon>
        <taxon>Autobranchia</taxon>
        <taxon>Pteriomorphia</taxon>
        <taxon>Mytilida</taxon>
        <taxon>Mytiloidea</taxon>
        <taxon>Mytilidae</taxon>
        <taxon>Mytilinae</taxon>
        <taxon>Mytilus</taxon>
    </lineage>
</organism>
<evidence type="ECO:0000256" key="1">
    <source>
        <dbReference type="ARBA" id="ARBA00008307"/>
    </source>
</evidence>
<dbReference type="Gene3D" id="1.10.1410.40">
    <property type="match status" value="1"/>
</dbReference>
<dbReference type="Pfam" id="PF03281">
    <property type="entry name" value="Mab-21"/>
    <property type="match status" value="1"/>
</dbReference>
<dbReference type="PANTHER" id="PTHR10656:SF42">
    <property type="entry name" value="CYCLIC GMP-AMP SYNTHASE-LIKE PROTEIN-RELATED"/>
    <property type="match status" value="1"/>
</dbReference>
<dbReference type="InterPro" id="IPR046903">
    <property type="entry name" value="Mab-21-like_nuc_Trfase"/>
</dbReference>
<proteinExistence type="inferred from homology"/>
<reference evidence="3" key="1">
    <citation type="submission" date="2018-11" db="EMBL/GenBank/DDBJ databases">
        <authorList>
            <person name="Alioto T."/>
            <person name="Alioto T."/>
        </authorList>
    </citation>
    <scope>NUCLEOTIDE SEQUENCE</scope>
</reference>
<keyword evidence="4" id="KW-1185">Reference proteome</keyword>
<dbReference type="InterPro" id="IPR043519">
    <property type="entry name" value="NT_sf"/>
</dbReference>
<dbReference type="Proteomes" id="UP000596742">
    <property type="component" value="Unassembled WGS sequence"/>
</dbReference>
<dbReference type="EMBL" id="UYJE01001047">
    <property type="protein sequence ID" value="VDH98713.1"/>
    <property type="molecule type" value="Genomic_DNA"/>
</dbReference>
<dbReference type="SUPFAM" id="SSF81301">
    <property type="entry name" value="Nucleotidyltransferase"/>
    <property type="match status" value="1"/>
</dbReference>
<feature type="non-terminal residue" evidence="3">
    <location>
        <position position="288"/>
    </location>
</feature>
<comment type="caution">
    <text evidence="3">The sequence shown here is derived from an EMBL/GenBank/DDBJ whole genome shotgun (WGS) entry which is preliminary data.</text>
</comment>
<feature type="domain" description="Mab-21-like nucleotidyltransferase" evidence="2">
    <location>
        <begin position="188"/>
        <end position="255"/>
    </location>
</feature>
<dbReference type="PANTHER" id="PTHR10656">
    <property type="entry name" value="CELL FATE DETERMINING PROTEIN MAB21-RELATED"/>
    <property type="match status" value="1"/>
</dbReference>
<protein>
    <recommendedName>
        <fullName evidence="2">Mab-21-like nucleotidyltransferase domain-containing protein</fullName>
    </recommendedName>
</protein>
<comment type="similarity">
    <text evidence="1">Belongs to the mab-21 family.</text>
</comment>
<accession>A0A8B6C3K2</accession>
<evidence type="ECO:0000313" key="3">
    <source>
        <dbReference type="EMBL" id="VDH98713.1"/>
    </source>
</evidence>
<gene>
    <name evidence="3" type="ORF">MGAL_10B044373</name>
</gene>